<dbReference type="Pfam" id="PF10755">
    <property type="entry name" value="DUF2585"/>
    <property type="match status" value="1"/>
</dbReference>
<dbReference type="Proteomes" id="UP000460561">
    <property type="component" value="Unassembled WGS sequence"/>
</dbReference>
<comment type="similarity">
    <text evidence="5">Belongs to the UPF0314 family.</text>
</comment>
<dbReference type="AlphaFoldDB" id="A0A845AAG5"/>
<name>A0A845AAG5_9SPHN</name>
<keyword evidence="2 5" id="KW-0812">Transmembrane</keyword>
<feature type="transmembrane region" description="Helical" evidence="5">
    <location>
        <begin position="154"/>
        <end position="174"/>
    </location>
</feature>
<dbReference type="NCBIfam" id="NF002099">
    <property type="entry name" value="PRK00944.1"/>
    <property type="match status" value="1"/>
</dbReference>
<keyword evidence="1 5" id="KW-1003">Cell membrane</keyword>
<accession>A0A845AAG5</accession>
<evidence type="ECO:0000256" key="5">
    <source>
        <dbReference type="HAMAP-Rule" id="MF_01514"/>
    </source>
</evidence>
<keyword evidence="3 5" id="KW-1133">Transmembrane helix</keyword>
<dbReference type="HAMAP" id="MF_01514">
    <property type="entry name" value="UPF0314"/>
    <property type="match status" value="1"/>
</dbReference>
<evidence type="ECO:0000313" key="7">
    <source>
        <dbReference type="Proteomes" id="UP000460561"/>
    </source>
</evidence>
<evidence type="ECO:0000313" key="6">
    <source>
        <dbReference type="EMBL" id="MXP26001.1"/>
    </source>
</evidence>
<comment type="subcellular location">
    <subcellularLocation>
        <location evidence="5">Cell membrane</location>
        <topology evidence="5">Multi-pass membrane protein</topology>
    </subcellularLocation>
</comment>
<dbReference type="InterPro" id="IPR019691">
    <property type="entry name" value="DUF2585"/>
</dbReference>
<protein>
    <recommendedName>
        <fullName evidence="5">UPF0314 protein GRI39_08095</fullName>
    </recommendedName>
</protein>
<organism evidence="6 7">
    <name type="scientific">Altericroceibacterium indicum</name>
    <dbReference type="NCBI Taxonomy" id="374177"/>
    <lineage>
        <taxon>Bacteria</taxon>
        <taxon>Pseudomonadati</taxon>
        <taxon>Pseudomonadota</taxon>
        <taxon>Alphaproteobacteria</taxon>
        <taxon>Sphingomonadales</taxon>
        <taxon>Erythrobacteraceae</taxon>
        <taxon>Altericroceibacterium</taxon>
    </lineage>
</organism>
<evidence type="ECO:0000256" key="1">
    <source>
        <dbReference type="ARBA" id="ARBA00022475"/>
    </source>
</evidence>
<proteinExistence type="inferred from homology"/>
<sequence length="199" mass="22054">MDNTSSTLWPSRKAWIISAIIALVALAILFVMGRPPICACGTVKLWHGVVQSAENSQHIADWYTPSHFIHGLLFYAGAWAFLVKCQPLTLAPKSWGLPLAVLVEAAWEVFENTPFVIDRYRDVTVSWGYVGDSIINSMSDIGWMTLGFLFAARVQWWVSAGLAVVLEVLTGFIIRDGLALNVLMLVAPFDAVREWQAMA</sequence>
<dbReference type="GO" id="GO:0005886">
    <property type="term" value="C:plasma membrane"/>
    <property type="evidence" value="ECO:0007669"/>
    <property type="project" value="UniProtKB-SubCell"/>
</dbReference>
<evidence type="ECO:0000256" key="3">
    <source>
        <dbReference type="ARBA" id="ARBA00022989"/>
    </source>
</evidence>
<dbReference type="EMBL" id="WTYQ01000002">
    <property type="protein sequence ID" value="MXP26001.1"/>
    <property type="molecule type" value="Genomic_DNA"/>
</dbReference>
<comment type="caution">
    <text evidence="6">The sequence shown here is derived from an EMBL/GenBank/DDBJ whole genome shotgun (WGS) entry which is preliminary data.</text>
</comment>
<keyword evidence="7" id="KW-1185">Reference proteome</keyword>
<reference evidence="6 7" key="1">
    <citation type="submission" date="2019-12" db="EMBL/GenBank/DDBJ databases">
        <title>Genomic-based taxomic classification of the family Erythrobacteraceae.</title>
        <authorList>
            <person name="Xu L."/>
        </authorList>
    </citation>
    <scope>NUCLEOTIDE SEQUENCE [LARGE SCALE GENOMIC DNA]</scope>
    <source>
        <strain evidence="6 7">DSM 18604</strain>
    </source>
</reference>
<feature type="transmembrane region" description="Helical" evidence="5">
    <location>
        <begin position="14"/>
        <end position="32"/>
    </location>
</feature>
<evidence type="ECO:0000256" key="2">
    <source>
        <dbReference type="ARBA" id="ARBA00022692"/>
    </source>
</evidence>
<evidence type="ECO:0000256" key="4">
    <source>
        <dbReference type="ARBA" id="ARBA00023136"/>
    </source>
</evidence>
<keyword evidence="4 5" id="KW-0472">Membrane</keyword>
<dbReference type="OrthoDB" id="9811954at2"/>
<gene>
    <name evidence="6" type="ORF">GRI39_08095</name>
</gene>